<dbReference type="EMBL" id="LQZG01000004">
    <property type="protein sequence ID" value="OAB86279.1"/>
    <property type="molecule type" value="Genomic_DNA"/>
</dbReference>
<evidence type="ECO:0000256" key="4">
    <source>
        <dbReference type="PIRSR" id="PIRSR000806-1"/>
    </source>
</evidence>
<dbReference type="SUPFAM" id="SSF53448">
    <property type="entry name" value="Nucleotide-diphospho-sugar transferases"/>
    <property type="match status" value="1"/>
</dbReference>
<evidence type="ECO:0000256" key="5">
    <source>
        <dbReference type="PIRSR" id="PIRSR000806-2"/>
    </source>
</evidence>
<dbReference type="GO" id="GO:0003983">
    <property type="term" value="F:UTP:glucose-1-phosphate uridylyltransferase activity"/>
    <property type="evidence" value="ECO:0007669"/>
    <property type="project" value="InterPro"/>
</dbReference>
<feature type="binding site" evidence="5">
    <location>
        <position position="215"/>
    </location>
    <ligand>
        <name>UTP</name>
        <dbReference type="ChEBI" id="CHEBI:46398"/>
    </ligand>
</feature>
<evidence type="ECO:0000256" key="2">
    <source>
        <dbReference type="ARBA" id="ARBA00022679"/>
    </source>
</evidence>
<feature type="binding site" evidence="5">
    <location>
        <position position="362"/>
    </location>
    <ligand>
        <name>UTP</name>
        <dbReference type="ChEBI" id="CHEBI:46398"/>
    </ligand>
</feature>
<evidence type="ECO:0000313" key="6">
    <source>
        <dbReference type="EMBL" id="OAB86279.1"/>
    </source>
</evidence>
<dbReference type="Pfam" id="PF01704">
    <property type="entry name" value="UDPGP"/>
    <property type="match status" value="1"/>
</dbReference>
<feature type="binding site" evidence="5">
    <location>
        <position position="91"/>
    </location>
    <ligand>
        <name>UTP</name>
        <dbReference type="ChEBI" id="CHEBI:46398"/>
    </ligand>
</feature>
<evidence type="ECO:0000313" key="7">
    <source>
        <dbReference type="Proteomes" id="UP000076976"/>
    </source>
</evidence>
<protein>
    <submittedName>
        <fullName evidence="6">UTP--glucose-1-phosphate uridylyltransferase</fullName>
    </submittedName>
</protein>
<dbReference type="RefSeq" id="WP_068276741.1">
    <property type="nucleotide sequence ID" value="NZ_LQZG01000004.1"/>
</dbReference>
<keyword evidence="3 6" id="KW-0548">Nucleotidyltransferase</keyword>
<name>A0A176Q9D4_9MICO</name>
<evidence type="ECO:0000256" key="3">
    <source>
        <dbReference type="ARBA" id="ARBA00022695"/>
    </source>
</evidence>
<evidence type="ECO:0000256" key="1">
    <source>
        <dbReference type="ARBA" id="ARBA00010401"/>
    </source>
</evidence>
<dbReference type="GO" id="GO:0006011">
    <property type="term" value="P:UDP-alpha-D-glucose metabolic process"/>
    <property type="evidence" value="ECO:0007669"/>
    <property type="project" value="InterPro"/>
</dbReference>
<dbReference type="Gene3D" id="3.90.550.10">
    <property type="entry name" value="Spore Coat Polysaccharide Biosynthesis Protein SpsA, Chain A"/>
    <property type="match status" value="1"/>
</dbReference>
<feature type="binding site" evidence="5">
    <location>
        <position position="184"/>
    </location>
    <ligand>
        <name>UTP</name>
        <dbReference type="ChEBI" id="CHEBI:46398"/>
    </ligand>
</feature>
<feature type="binding site" evidence="5">
    <location>
        <position position="156"/>
    </location>
    <ligand>
        <name>UTP</name>
        <dbReference type="ChEBI" id="CHEBI:46398"/>
    </ligand>
</feature>
<comment type="similarity">
    <text evidence="1">Belongs to the UDPGP type 1 family.</text>
</comment>
<dbReference type="Proteomes" id="UP000076976">
    <property type="component" value="Unassembled WGS sequence"/>
</dbReference>
<dbReference type="AlphaFoldDB" id="A0A176Q9D4"/>
<sequence>MTPEALELSLEKMRDQGVDRRAIAVFEAYWHQLAEGAQGVIPEDTIEPMGDLPELADLDVSDDERREALQRVAVVKLNGGLGTSMGMSGPKTALVALEGLTFLDIIARQIIALGERYGVRPPLLLMNSFRTHEQSLELLEQYPQLREQSLPLDFIQSREPKLRADDLAPVEWPADPSLEWCPPGHGDVYVALAASGILAQMQEQGIKYVFLSNADNLGASCDPDIAAWLLREDVPYAAEVTTRTANDRKGGHLAIRKEDGRLILRDTAMVAEGEDHYFQDNRRHQWFHTNNLWVSVDALAERLEDSDGVLGLPIVINRKTVDPTDKTSTKVIQVESAMGTAIERFEGSQAIRVPRSRFRPVKTTNELLLLRSDLFELDDDMLVRGLSDQPDPAIDLDDHYKYIADFDRLLPHGSPSLAGCSSFAVHGEVTFGSDVTCEGDVEVVADGAAEVPDGTHLQGRHDLT</sequence>
<dbReference type="STRING" id="262209.AWH69_13060"/>
<dbReference type="InterPro" id="IPR029044">
    <property type="entry name" value="Nucleotide-diphossugar_trans"/>
</dbReference>
<dbReference type="PANTHER" id="PTHR43511">
    <property type="match status" value="1"/>
</dbReference>
<organism evidence="6 7">
    <name type="scientific">Janibacter melonis</name>
    <dbReference type="NCBI Taxonomy" id="262209"/>
    <lineage>
        <taxon>Bacteria</taxon>
        <taxon>Bacillati</taxon>
        <taxon>Actinomycetota</taxon>
        <taxon>Actinomycetes</taxon>
        <taxon>Micrococcales</taxon>
        <taxon>Intrasporangiaceae</taxon>
        <taxon>Janibacter</taxon>
    </lineage>
</organism>
<dbReference type="PIRSF" id="PIRSF000806">
    <property type="entry name" value="UDPGP"/>
    <property type="match status" value="1"/>
</dbReference>
<proteinExistence type="inferred from homology"/>
<keyword evidence="2 6" id="KW-0808">Transferase</keyword>
<dbReference type="Gene3D" id="2.160.10.10">
    <property type="entry name" value="Hexapeptide repeat proteins"/>
    <property type="match status" value="1"/>
</dbReference>
<gene>
    <name evidence="6" type="ORF">AWH69_13060</name>
</gene>
<feature type="binding site" evidence="4">
    <location>
        <position position="185"/>
    </location>
    <ligand>
        <name>substrate</name>
    </ligand>
</feature>
<comment type="caution">
    <text evidence="6">The sequence shown here is derived from an EMBL/GenBank/DDBJ whole genome shotgun (WGS) entry which is preliminary data.</text>
</comment>
<accession>A0A176Q9D4</accession>
<dbReference type="InterPro" id="IPR002618">
    <property type="entry name" value="UDPGP_fam"/>
</dbReference>
<reference evidence="6 7" key="1">
    <citation type="submission" date="2016-01" db="EMBL/GenBank/DDBJ databases">
        <title>Janibacter melonis strain CD11_4 genome sequencing and assembly.</title>
        <authorList>
            <person name="Nair G.R."/>
            <person name="Kaur G."/>
            <person name="Chander A.M."/>
            <person name="Mayilraj S."/>
        </authorList>
    </citation>
    <scope>NUCLEOTIDE SEQUENCE [LARGE SCALE GENOMIC DNA]</scope>
    <source>
        <strain evidence="6 7">CD11-4</strain>
    </source>
</reference>
<keyword evidence="7" id="KW-1185">Reference proteome</keyword>
<dbReference type="InterPro" id="IPR016267">
    <property type="entry name" value="UDPGP_trans"/>
</dbReference>